<name>A0A6J5WGT7_PRUAR</name>
<accession>A0A6J5WGT7</accession>
<evidence type="ECO:0000313" key="1">
    <source>
        <dbReference type="EMBL" id="CAB4298564.1"/>
    </source>
</evidence>
<proteinExistence type="predicted"/>
<dbReference type="AlphaFoldDB" id="A0A6J5WGT7"/>
<keyword evidence="2" id="KW-1185">Reference proteome</keyword>
<dbReference type="Proteomes" id="UP000507245">
    <property type="component" value="Unassembled WGS sequence"/>
</dbReference>
<organism evidence="1 2">
    <name type="scientific">Prunus armeniaca</name>
    <name type="common">Apricot</name>
    <name type="synonym">Armeniaca vulgaris</name>
    <dbReference type="NCBI Taxonomy" id="36596"/>
    <lineage>
        <taxon>Eukaryota</taxon>
        <taxon>Viridiplantae</taxon>
        <taxon>Streptophyta</taxon>
        <taxon>Embryophyta</taxon>
        <taxon>Tracheophyta</taxon>
        <taxon>Spermatophyta</taxon>
        <taxon>Magnoliopsida</taxon>
        <taxon>eudicotyledons</taxon>
        <taxon>Gunneridae</taxon>
        <taxon>Pentapetalae</taxon>
        <taxon>rosids</taxon>
        <taxon>fabids</taxon>
        <taxon>Rosales</taxon>
        <taxon>Rosaceae</taxon>
        <taxon>Amygdaloideae</taxon>
        <taxon>Amygdaleae</taxon>
        <taxon>Prunus</taxon>
    </lineage>
</organism>
<evidence type="ECO:0000313" key="2">
    <source>
        <dbReference type="Proteomes" id="UP000507245"/>
    </source>
</evidence>
<protein>
    <submittedName>
        <fullName evidence="1">Uncharacterized protein</fullName>
    </submittedName>
</protein>
<reference evidence="2" key="1">
    <citation type="journal article" date="2020" name="Genome Biol.">
        <title>Gamete binning: chromosome-level and haplotype-resolved genome assembly enabled by high-throughput single-cell sequencing of gamete genomes.</title>
        <authorList>
            <person name="Campoy J.A."/>
            <person name="Sun H."/>
            <person name="Goel M."/>
            <person name="Jiao W.-B."/>
            <person name="Folz-Donahue K."/>
            <person name="Wang N."/>
            <person name="Rubio M."/>
            <person name="Liu C."/>
            <person name="Kukat C."/>
            <person name="Ruiz D."/>
            <person name="Huettel B."/>
            <person name="Schneeberger K."/>
        </authorList>
    </citation>
    <scope>NUCLEOTIDE SEQUENCE [LARGE SCALE GENOMIC DNA]</scope>
    <source>
        <strain evidence="2">cv. Rojo Pasion</strain>
    </source>
</reference>
<sequence>MRVLRKKDEHTAVDDMMCERATREVQKLKYTLKESDTFIKALTDEKKANRILHDATNRRLHKEKYDLARMSQVYPGEMQQKMDEVERANKRVQDDQEKM</sequence>
<gene>
    <name evidence="1" type="ORF">ORAREDHAP_LOCUS11024</name>
</gene>
<dbReference type="EMBL" id="CAEKKB010000002">
    <property type="protein sequence ID" value="CAB4298564.1"/>
    <property type="molecule type" value="Genomic_DNA"/>
</dbReference>